<comment type="caution">
    <text evidence="2">The sequence shown here is derived from an EMBL/GenBank/DDBJ whole genome shotgun (WGS) entry which is preliminary data.</text>
</comment>
<dbReference type="Proteomes" id="UP001524547">
    <property type="component" value="Unassembled WGS sequence"/>
</dbReference>
<dbReference type="EMBL" id="JAMZEJ010000009">
    <property type="protein sequence ID" value="MCQ8242104.1"/>
    <property type="molecule type" value="Genomic_DNA"/>
</dbReference>
<organism evidence="2 3">
    <name type="scientific">Rhizosaccharibacter radicis</name>
    <dbReference type="NCBI Taxonomy" id="2782605"/>
    <lineage>
        <taxon>Bacteria</taxon>
        <taxon>Pseudomonadati</taxon>
        <taxon>Pseudomonadota</taxon>
        <taxon>Alphaproteobacteria</taxon>
        <taxon>Acetobacterales</taxon>
        <taxon>Acetobacteraceae</taxon>
        <taxon>Rhizosaccharibacter</taxon>
    </lineage>
</organism>
<keyword evidence="3" id="KW-1185">Reference proteome</keyword>
<evidence type="ECO:0000256" key="1">
    <source>
        <dbReference type="SAM" id="MobiDB-lite"/>
    </source>
</evidence>
<feature type="region of interest" description="Disordered" evidence="1">
    <location>
        <begin position="292"/>
        <end position="314"/>
    </location>
</feature>
<name>A0ABT1W0H9_9PROT</name>
<evidence type="ECO:0000313" key="3">
    <source>
        <dbReference type="Proteomes" id="UP001524547"/>
    </source>
</evidence>
<evidence type="ECO:0000313" key="2">
    <source>
        <dbReference type="EMBL" id="MCQ8242104.1"/>
    </source>
</evidence>
<proteinExistence type="predicted"/>
<feature type="compositionally biased region" description="Low complexity" evidence="1">
    <location>
        <begin position="1"/>
        <end position="47"/>
    </location>
</feature>
<evidence type="ECO:0008006" key="4">
    <source>
        <dbReference type="Google" id="ProtNLM"/>
    </source>
</evidence>
<protein>
    <recommendedName>
        <fullName evidence="4">RES domain-containing protein</fullName>
    </recommendedName>
</protein>
<feature type="region of interest" description="Disordered" evidence="1">
    <location>
        <begin position="1"/>
        <end position="50"/>
    </location>
</feature>
<feature type="compositionally biased region" description="Pro residues" evidence="1">
    <location>
        <begin position="303"/>
        <end position="314"/>
    </location>
</feature>
<dbReference type="RefSeq" id="WP_422920856.1">
    <property type="nucleotide sequence ID" value="NZ_JAMZEJ010000009.1"/>
</dbReference>
<reference evidence="2 3" key="1">
    <citation type="submission" date="2022-06" db="EMBL/GenBank/DDBJ databases">
        <title>Rhizosaccharibacter gen. nov. sp. nov. KSS12, endophytic bacteria isolated from sugarcane.</title>
        <authorList>
            <person name="Pitiwittayakul N."/>
        </authorList>
    </citation>
    <scope>NUCLEOTIDE SEQUENCE [LARGE SCALE GENOMIC DNA]</scope>
    <source>
        <strain evidence="2 3">KSS12</strain>
    </source>
</reference>
<gene>
    <name evidence="2" type="ORF">NFI88_14790</name>
</gene>
<accession>A0ABT1W0H9</accession>
<sequence length="314" mass="31970">MAALPTTTAAAAQGTPEAAPIEAPSAAAVTSPKATASPARAAPGPASHGLQASLRHPAAFLAFEQASPSLLAERLRQAPVPGPDASPHETVRDARTGADIDRFGSAYSYPNPLNDTTNGRGGVSYAASRSADLPMPAGAGFVVARWGYPPKPMPRVPGDDLDAAPPPLPLVRYAVQASAADRLDDQALRVLQLAVQAQGRVLLSEITVEQPSGHPHCCDRFPRLVLAELARQGVDPRLVGWSDRSLAELVRVSAGGPSTSQASGVAPAGVARLASVPATPRGEGHRFLVSVETTPTGRDPGGPVGPAPAPVAGG</sequence>